<accession>A0ABR6RBE5</accession>
<dbReference type="Pfam" id="PF23920">
    <property type="entry name" value="DUF7259"/>
    <property type="match status" value="1"/>
</dbReference>
<dbReference type="InterPro" id="IPR054236">
    <property type="entry name" value="DUF6963"/>
</dbReference>
<feature type="domain" description="DUF6963" evidence="1">
    <location>
        <begin position="2"/>
        <end position="216"/>
    </location>
</feature>
<evidence type="ECO:0000259" key="1">
    <source>
        <dbReference type="Pfam" id="PF22288"/>
    </source>
</evidence>
<dbReference type="Pfam" id="PF22288">
    <property type="entry name" value="DUF6963"/>
    <property type="match status" value="1"/>
</dbReference>
<evidence type="ECO:0000259" key="2">
    <source>
        <dbReference type="Pfam" id="PF23920"/>
    </source>
</evidence>
<protein>
    <submittedName>
        <fullName evidence="3">Uncharacterized protein</fullName>
    </submittedName>
</protein>
<reference evidence="3 4" key="1">
    <citation type="submission" date="2020-08" db="EMBL/GenBank/DDBJ databases">
        <title>Functional genomics of gut bacteria from endangered species of beetles.</title>
        <authorList>
            <person name="Carlos-Shanley C."/>
        </authorList>
    </citation>
    <scope>NUCLEOTIDE SEQUENCE [LARGE SCALE GENOMIC DNA]</scope>
    <source>
        <strain evidence="3 4">S00124</strain>
    </source>
</reference>
<comment type="caution">
    <text evidence="3">The sequence shown here is derived from an EMBL/GenBank/DDBJ whole genome shotgun (WGS) entry which is preliminary data.</text>
</comment>
<dbReference type="InterPro" id="IPR055683">
    <property type="entry name" value="DUF7259"/>
</dbReference>
<sequence>MTLGIAAHGPQAGAAVRQAVIAAELLGRGEIGGFAVFAIIDAAGRVHHCECQQGGITALQIPPAWLAATHAAVITSGPQRPEPLLQFLPGSDGVGLVTGHRLPNRPGAIHQEPLNQRVLTLLATGLHPQAAVDQVLAAHPQADAGLIAINARGQIGCGNSARVQQRGDTGAGLWHSTDEAQAGFAFLHNAIQPVPAVAECVQSMLRAALDQTEPPARYQMLQLTDVIPVEPAAADAVHVDAQWRVERVASADPFMAQAQQNITLLPLSMPVWQAGRCVGQMATELFAQVAHGRATPAAAAIANLALASLASR</sequence>
<proteinExistence type="predicted"/>
<feature type="domain" description="DUF7259" evidence="2">
    <location>
        <begin position="227"/>
        <end position="297"/>
    </location>
</feature>
<name>A0ABR6RBE5_9BURK</name>
<dbReference type="EMBL" id="JACHKZ010000002">
    <property type="protein sequence ID" value="MBB6576481.1"/>
    <property type="molecule type" value="Genomic_DNA"/>
</dbReference>
<organism evidence="3 4">
    <name type="scientific">Comamonas odontotermitis</name>
    <dbReference type="NCBI Taxonomy" id="379895"/>
    <lineage>
        <taxon>Bacteria</taxon>
        <taxon>Pseudomonadati</taxon>
        <taxon>Pseudomonadota</taxon>
        <taxon>Betaproteobacteria</taxon>
        <taxon>Burkholderiales</taxon>
        <taxon>Comamonadaceae</taxon>
        <taxon>Comamonas</taxon>
    </lineage>
</organism>
<keyword evidence="4" id="KW-1185">Reference proteome</keyword>
<dbReference type="RefSeq" id="WP_184704979.1">
    <property type="nucleotide sequence ID" value="NZ_JACHKZ010000002.1"/>
</dbReference>
<evidence type="ECO:0000313" key="4">
    <source>
        <dbReference type="Proteomes" id="UP000562492"/>
    </source>
</evidence>
<dbReference type="Proteomes" id="UP000562492">
    <property type="component" value="Unassembled WGS sequence"/>
</dbReference>
<gene>
    <name evidence="3" type="ORF">HNP33_000529</name>
</gene>
<evidence type="ECO:0000313" key="3">
    <source>
        <dbReference type="EMBL" id="MBB6576481.1"/>
    </source>
</evidence>